<organism evidence="2 3">
    <name type="scientific">Robinsoniella peoriensis</name>
    <dbReference type="NCBI Taxonomy" id="180332"/>
    <lineage>
        <taxon>Bacteria</taxon>
        <taxon>Bacillati</taxon>
        <taxon>Bacillota</taxon>
        <taxon>Clostridia</taxon>
        <taxon>Lachnospirales</taxon>
        <taxon>Lachnospiraceae</taxon>
        <taxon>Robinsoniella</taxon>
    </lineage>
</organism>
<gene>
    <name evidence="2" type="ORF">DSM106044_01368</name>
</gene>
<dbReference type="AlphaFoldDB" id="A0A4U8QBS2"/>
<comment type="caution">
    <text evidence="2">The sequence shown here is derived from an EMBL/GenBank/DDBJ whole genome shotgun (WGS) entry which is preliminary data.</text>
</comment>
<feature type="transmembrane region" description="Helical" evidence="1">
    <location>
        <begin position="39"/>
        <end position="59"/>
    </location>
</feature>
<evidence type="ECO:0000313" key="2">
    <source>
        <dbReference type="EMBL" id="TLD01733.1"/>
    </source>
</evidence>
<feature type="transmembrane region" description="Helical" evidence="1">
    <location>
        <begin position="12"/>
        <end position="33"/>
    </location>
</feature>
<feature type="transmembrane region" description="Helical" evidence="1">
    <location>
        <begin position="114"/>
        <end position="133"/>
    </location>
</feature>
<dbReference type="EMBL" id="QGQD01000030">
    <property type="protein sequence ID" value="TLD01733.1"/>
    <property type="molecule type" value="Genomic_DNA"/>
</dbReference>
<keyword evidence="1" id="KW-0812">Transmembrane</keyword>
<evidence type="ECO:0000313" key="3">
    <source>
        <dbReference type="Proteomes" id="UP000306509"/>
    </source>
</evidence>
<dbReference type="RefSeq" id="WP_161597293.1">
    <property type="nucleotide sequence ID" value="NZ_QGQD01000030.1"/>
</dbReference>
<evidence type="ECO:0000256" key="1">
    <source>
        <dbReference type="SAM" id="Phobius"/>
    </source>
</evidence>
<keyword evidence="3" id="KW-1185">Reference proteome</keyword>
<feature type="transmembrane region" description="Helical" evidence="1">
    <location>
        <begin position="145"/>
        <end position="164"/>
    </location>
</feature>
<proteinExistence type="predicted"/>
<sequence length="211" mass="24061">MILNLLKKDCIIIKTNLLLMMGFTIFFSVFLVLRTPGLAGAPLFITLSIFIPMLTTSFVSQADYKAYKAIPLLCASPYSRTAMVIARYVFLYMMFFYCCIVYITVMSILQMEQIHFMSVLTSFLILSILYGICEPLEYKLGFEKVQYLFIMLFMVIPFGIAFIIKLDLLSNIQITKMPPNSVLYILMAAAIIIVNAVSIVISSHIFSRREL</sequence>
<dbReference type="Proteomes" id="UP000306509">
    <property type="component" value="Unassembled WGS sequence"/>
</dbReference>
<feature type="transmembrane region" description="Helical" evidence="1">
    <location>
        <begin position="89"/>
        <end position="108"/>
    </location>
</feature>
<keyword evidence="1" id="KW-1133">Transmembrane helix</keyword>
<dbReference type="InterPro" id="IPR025699">
    <property type="entry name" value="ABC2_memb-like"/>
</dbReference>
<protein>
    <recommendedName>
        <fullName evidence="4">ABC-2 family transporter protein</fullName>
    </recommendedName>
</protein>
<keyword evidence="1" id="KW-0472">Membrane</keyword>
<reference evidence="2 3" key="1">
    <citation type="journal article" date="2019" name="Anaerobe">
        <title>Detection of Robinsoniella peoriensis in multiple bone samples of a trauma patient.</title>
        <authorList>
            <person name="Schrottner P."/>
            <person name="Hartwich K."/>
            <person name="Bunk B."/>
            <person name="Schober I."/>
            <person name="Helbig S."/>
            <person name="Rudolph W.W."/>
            <person name="Gunzer F."/>
        </authorList>
    </citation>
    <scope>NUCLEOTIDE SEQUENCE [LARGE SCALE GENOMIC DNA]</scope>
    <source>
        <strain evidence="2 3">DSM 106044</strain>
    </source>
</reference>
<dbReference type="STRING" id="180332.GCA_000797495_03255"/>
<name>A0A4U8QBS2_9FIRM</name>
<feature type="transmembrane region" description="Helical" evidence="1">
    <location>
        <begin position="184"/>
        <end position="206"/>
    </location>
</feature>
<accession>A0A4U8QBS2</accession>
<evidence type="ECO:0008006" key="4">
    <source>
        <dbReference type="Google" id="ProtNLM"/>
    </source>
</evidence>
<dbReference type="Pfam" id="PF13346">
    <property type="entry name" value="ABC2_membrane_5"/>
    <property type="match status" value="1"/>
</dbReference>